<dbReference type="AlphaFoldDB" id="A0ABD6CB46"/>
<evidence type="ECO:0000313" key="2">
    <source>
        <dbReference type="EMBL" id="MFD1587241.1"/>
    </source>
</evidence>
<comment type="caution">
    <text evidence="2">The sequence shown here is derived from an EMBL/GenBank/DDBJ whole genome shotgun (WGS) entry which is preliminary data.</text>
</comment>
<dbReference type="EMBL" id="JBHUDJ010000003">
    <property type="protein sequence ID" value="MFD1587241.1"/>
    <property type="molecule type" value="Genomic_DNA"/>
</dbReference>
<dbReference type="RefSeq" id="WP_247374280.1">
    <property type="nucleotide sequence ID" value="NZ_JALLGV010000001.1"/>
</dbReference>
<keyword evidence="3" id="KW-1185">Reference proteome</keyword>
<evidence type="ECO:0000256" key="1">
    <source>
        <dbReference type="SAM" id="MobiDB-lite"/>
    </source>
</evidence>
<gene>
    <name evidence="2" type="ORF">ACFR9U_09615</name>
</gene>
<evidence type="ECO:0008006" key="4">
    <source>
        <dbReference type="Google" id="ProtNLM"/>
    </source>
</evidence>
<organism evidence="2 3">
    <name type="scientific">Halorientalis brevis</name>
    <dbReference type="NCBI Taxonomy" id="1126241"/>
    <lineage>
        <taxon>Archaea</taxon>
        <taxon>Methanobacteriati</taxon>
        <taxon>Methanobacteriota</taxon>
        <taxon>Stenosarchaea group</taxon>
        <taxon>Halobacteria</taxon>
        <taxon>Halobacteriales</taxon>
        <taxon>Haloarculaceae</taxon>
        <taxon>Halorientalis</taxon>
    </lineage>
</organism>
<dbReference type="Proteomes" id="UP001597119">
    <property type="component" value="Unassembled WGS sequence"/>
</dbReference>
<reference evidence="2 3" key="1">
    <citation type="journal article" date="2019" name="Int. J. Syst. Evol. Microbiol.">
        <title>The Global Catalogue of Microorganisms (GCM) 10K type strain sequencing project: providing services to taxonomists for standard genome sequencing and annotation.</title>
        <authorList>
            <consortium name="The Broad Institute Genomics Platform"/>
            <consortium name="The Broad Institute Genome Sequencing Center for Infectious Disease"/>
            <person name="Wu L."/>
            <person name="Ma J."/>
        </authorList>
    </citation>
    <scope>NUCLEOTIDE SEQUENCE [LARGE SCALE GENOMIC DNA]</scope>
    <source>
        <strain evidence="2 3">CGMCC 1.12125</strain>
    </source>
</reference>
<sequence length="46" mass="5048">MATNDDPCANCAACGDCERIDVEPETDQRDVADADIEKPYSEEVNE</sequence>
<name>A0ABD6CB46_9EURY</name>
<proteinExistence type="predicted"/>
<accession>A0ABD6CB46</accession>
<feature type="region of interest" description="Disordered" evidence="1">
    <location>
        <begin position="23"/>
        <end position="46"/>
    </location>
</feature>
<protein>
    <recommendedName>
        <fullName evidence="4">4Fe-4S ferredoxin-type domain-containing protein</fullName>
    </recommendedName>
</protein>
<evidence type="ECO:0000313" key="3">
    <source>
        <dbReference type="Proteomes" id="UP001597119"/>
    </source>
</evidence>